<organism evidence="2 3">
    <name type="scientific">Stephania japonica</name>
    <dbReference type="NCBI Taxonomy" id="461633"/>
    <lineage>
        <taxon>Eukaryota</taxon>
        <taxon>Viridiplantae</taxon>
        <taxon>Streptophyta</taxon>
        <taxon>Embryophyta</taxon>
        <taxon>Tracheophyta</taxon>
        <taxon>Spermatophyta</taxon>
        <taxon>Magnoliopsida</taxon>
        <taxon>Ranunculales</taxon>
        <taxon>Menispermaceae</taxon>
        <taxon>Menispermoideae</taxon>
        <taxon>Cissampelideae</taxon>
        <taxon>Stephania</taxon>
    </lineage>
</organism>
<gene>
    <name evidence="2" type="ORF">Sjap_017454</name>
</gene>
<evidence type="ECO:0000313" key="3">
    <source>
        <dbReference type="Proteomes" id="UP001417504"/>
    </source>
</evidence>
<sequence>MEETYHETYTEDQHDDKIVQEIDIVDVTPETGDEKEKHPEELIVPELDEKDIVVPPVPEKKERNGSKEDPAGKIGISALAFRPPNIVPIRVLPLSRISAVPTLS</sequence>
<evidence type="ECO:0000313" key="2">
    <source>
        <dbReference type="EMBL" id="KAK9109394.1"/>
    </source>
</evidence>
<name>A0AAP0I670_9MAGN</name>
<comment type="caution">
    <text evidence="2">The sequence shown here is derived from an EMBL/GenBank/DDBJ whole genome shotgun (WGS) entry which is preliminary data.</text>
</comment>
<protein>
    <submittedName>
        <fullName evidence="2">Uncharacterized protein</fullName>
    </submittedName>
</protein>
<accession>A0AAP0I670</accession>
<dbReference type="Proteomes" id="UP001417504">
    <property type="component" value="Unassembled WGS sequence"/>
</dbReference>
<proteinExistence type="predicted"/>
<dbReference type="EMBL" id="JBBNAE010000007">
    <property type="protein sequence ID" value="KAK9109394.1"/>
    <property type="molecule type" value="Genomic_DNA"/>
</dbReference>
<dbReference type="AlphaFoldDB" id="A0AAP0I670"/>
<feature type="compositionally biased region" description="Basic and acidic residues" evidence="1">
    <location>
        <begin position="58"/>
        <end position="71"/>
    </location>
</feature>
<feature type="region of interest" description="Disordered" evidence="1">
    <location>
        <begin position="49"/>
        <end position="72"/>
    </location>
</feature>
<reference evidence="2 3" key="1">
    <citation type="submission" date="2024-01" db="EMBL/GenBank/DDBJ databases">
        <title>Genome assemblies of Stephania.</title>
        <authorList>
            <person name="Yang L."/>
        </authorList>
    </citation>
    <scope>NUCLEOTIDE SEQUENCE [LARGE SCALE GENOMIC DNA]</scope>
    <source>
        <strain evidence="2">QJT</strain>
        <tissue evidence="2">Leaf</tissue>
    </source>
</reference>
<keyword evidence="3" id="KW-1185">Reference proteome</keyword>
<evidence type="ECO:0000256" key="1">
    <source>
        <dbReference type="SAM" id="MobiDB-lite"/>
    </source>
</evidence>